<gene>
    <name evidence="1" type="ORF">BDV34DRAFT_221611</name>
</gene>
<evidence type="ECO:0000313" key="1">
    <source>
        <dbReference type="EMBL" id="KAB8209210.1"/>
    </source>
</evidence>
<dbReference type="AlphaFoldDB" id="A0A5N6DYL1"/>
<dbReference type="EMBL" id="ML734947">
    <property type="protein sequence ID" value="KAB8209210.1"/>
    <property type="molecule type" value="Genomic_DNA"/>
</dbReference>
<evidence type="ECO:0000313" key="2">
    <source>
        <dbReference type="Proteomes" id="UP000326532"/>
    </source>
</evidence>
<dbReference type="VEuPathDB" id="FungiDB:BDV34DRAFT_221611"/>
<proteinExistence type="predicted"/>
<name>A0A5N6DYL1_ASPPA</name>
<sequence>MARAGSSLSLLIRLRLHQTQELKTLIVLAQMATSTTGRNTKVAKHSRCLYHGHNKTSFMSEIPASSLVKHLVPGFDTADVGSYAHPIRHPGSITKYGTSCLIWVCVKTESNTFLNWSEVTGAITMLWRQWTVSRN</sequence>
<protein>
    <submittedName>
        <fullName evidence="1">Uncharacterized protein</fullName>
    </submittedName>
</protein>
<keyword evidence="2" id="KW-1185">Reference proteome</keyword>
<dbReference type="Proteomes" id="UP000326532">
    <property type="component" value="Unassembled WGS sequence"/>
</dbReference>
<organism evidence="1 2">
    <name type="scientific">Aspergillus parasiticus</name>
    <dbReference type="NCBI Taxonomy" id="5067"/>
    <lineage>
        <taxon>Eukaryota</taxon>
        <taxon>Fungi</taxon>
        <taxon>Dikarya</taxon>
        <taxon>Ascomycota</taxon>
        <taxon>Pezizomycotina</taxon>
        <taxon>Eurotiomycetes</taxon>
        <taxon>Eurotiomycetidae</taxon>
        <taxon>Eurotiales</taxon>
        <taxon>Aspergillaceae</taxon>
        <taxon>Aspergillus</taxon>
        <taxon>Aspergillus subgen. Circumdati</taxon>
    </lineage>
</organism>
<reference evidence="1 2" key="1">
    <citation type="submission" date="2019-04" db="EMBL/GenBank/DDBJ databases">
        <title>Fungal friends and foes A comparative genomics study of 23 Aspergillus species from section Flavi.</title>
        <authorList>
            <consortium name="DOE Joint Genome Institute"/>
            <person name="Kjaerbolling I."/>
            <person name="Vesth T.C."/>
            <person name="Frisvad J.C."/>
            <person name="Nybo J.L."/>
            <person name="Theobald S."/>
            <person name="Kildgaard S."/>
            <person name="Petersen T.I."/>
            <person name="Kuo A."/>
            <person name="Sato A."/>
            <person name="Lyhne E.K."/>
            <person name="Kogle M.E."/>
            <person name="Wiebenga A."/>
            <person name="Kun R.S."/>
            <person name="Lubbers R.J."/>
            <person name="Makela M.R."/>
            <person name="Barry K."/>
            <person name="Chovatia M."/>
            <person name="Clum A."/>
            <person name="Daum C."/>
            <person name="Haridas S."/>
            <person name="He G."/>
            <person name="LaButti K."/>
            <person name="Lipzen A."/>
            <person name="Mondo S."/>
            <person name="Pangilinan J."/>
            <person name="Riley R."/>
            <person name="Salamov A."/>
            <person name="Simmons B.A."/>
            <person name="Magnuson J.K."/>
            <person name="Henrissat B."/>
            <person name="Mortensen U.H."/>
            <person name="Larsen T.O."/>
            <person name="De vries R.P."/>
            <person name="Grigoriev I.V."/>
            <person name="Machida M."/>
            <person name="Baker S.E."/>
            <person name="Andersen M.R."/>
        </authorList>
    </citation>
    <scope>NUCLEOTIDE SEQUENCE [LARGE SCALE GENOMIC DNA]</scope>
    <source>
        <strain evidence="1 2">CBS 117618</strain>
    </source>
</reference>
<accession>A0A5N6DYL1</accession>